<dbReference type="Pfam" id="PF01368">
    <property type="entry name" value="DHH"/>
    <property type="match status" value="1"/>
</dbReference>
<comment type="similarity">
    <text evidence="1">Belongs to the GdpP/PdeA phosphodiesterase family.</text>
</comment>
<gene>
    <name evidence="6" type="ORF">IAD50_01310</name>
</gene>
<dbReference type="InterPro" id="IPR003156">
    <property type="entry name" value="DHHA1_dom"/>
</dbReference>
<comment type="cofactor">
    <cofactor evidence="2">
        <name>Mn(2+)</name>
        <dbReference type="ChEBI" id="CHEBI:29035"/>
    </cofactor>
    <text evidence="2">For phosphodiesterase activity, probably binds 2 Mn(2+) per subunit.</text>
</comment>
<protein>
    <recommendedName>
        <fullName evidence="1">Cyclic-di-AMP phosphodiesterase</fullName>
        <ecNumber evidence="1">3.1.4.-</ecNumber>
    </recommendedName>
</protein>
<keyword evidence="1 3" id="KW-0472">Membrane</keyword>
<dbReference type="GO" id="GO:0046872">
    <property type="term" value="F:metal ion binding"/>
    <property type="evidence" value="ECO:0007669"/>
    <property type="project" value="UniProtKB-KW"/>
</dbReference>
<sequence length="673" mass="75261">MKKRFIEKLNMTVINIVFASILFVVFSYYFLRRKNYGFLILAAVCFVFIVTLNALILFFKKKAAADRVKALSFYLNGKDAYAGAGAIRNFSLPLAFLSDAGTYIWSNELFAGLFRDRNEMIQELKSIYLLHIRPKIELLDCDLSFEIMLGDRCFITMVSIVNTSVGSRDGYAVMLYLIDKTSEKQLLDTYNRQRIAVGEIVLDSYEEIYQTNGEIVINSIAVELSKLIDKWLKGKKAIAKKMVRDRYFIVMEDESLNELIKDKFSILSEAKKINVGNSIPVTLSIGISTHEDSVVQNDEKVSQAIETASSRGGDQAVVKYKGKPDSYYGAGNVELESLNEVKARVVANQLKDLILSSSKVLVMGHSIPDTDMDSLGACLAVYRAATLLNKRARIVLKEQKELLRVMLEEIQRHPEYDDVFINTSYALAIRDDNTLIVVVDVSDASRTEAPRLLEGAERIAVIDHHRRGPEYIKNTLLDYNEVTASSTSELMIEILKYMHPGLAIPKVEAEAMYAGILVDTKNLVFKTGRRTFAAASFLRGQNVDTVSVRKYTQPDLETFLEITKVTSNARIFFGKISVSKARNQTRSRDLVISIAADQLLNVLGIEASFVLFEQEDGSVKITARSLGEINVQVIMGEMGGGGHLTAAAAVIRGASMEETERALLKNIKDYLYA</sequence>
<reference evidence="6" key="2">
    <citation type="journal article" date="2021" name="PeerJ">
        <title>Extensive microbial diversity within the chicken gut microbiome revealed by metagenomics and culture.</title>
        <authorList>
            <person name="Gilroy R."/>
            <person name="Ravi A."/>
            <person name="Getino M."/>
            <person name="Pursley I."/>
            <person name="Horton D.L."/>
            <person name="Alikhan N.F."/>
            <person name="Baker D."/>
            <person name="Gharbi K."/>
            <person name="Hall N."/>
            <person name="Watson M."/>
            <person name="Adriaenssens E.M."/>
            <person name="Foster-Nyarko E."/>
            <person name="Jarju S."/>
            <person name="Secka A."/>
            <person name="Antonio M."/>
            <person name="Oren A."/>
            <person name="Chaudhuri R.R."/>
            <person name="La Ragione R."/>
            <person name="Hildebrand F."/>
            <person name="Pallen M.J."/>
        </authorList>
    </citation>
    <scope>NUCLEOTIDE SEQUENCE</scope>
    <source>
        <strain evidence="6">CHK195-4489</strain>
    </source>
</reference>
<feature type="binding site" evidence="2">
    <location>
        <position position="440"/>
    </location>
    <ligand>
        <name>Mn(2+)</name>
        <dbReference type="ChEBI" id="CHEBI:29035"/>
        <label>1</label>
    </ligand>
</feature>
<comment type="catalytic activity">
    <reaction evidence="1">
        <text>3',3'-c-di-AMP + H2O = 5'-O-phosphonoadenylyl-(3'-&gt;5')-adenosine + H(+)</text>
        <dbReference type="Rhea" id="RHEA:54420"/>
        <dbReference type="ChEBI" id="CHEBI:15377"/>
        <dbReference type="ChEBI" id="CHEBI:15378"/>
        <dbReference type="ChEBI" id="CHEBI:71500"/>
        <dbReference type="ChEBI" id="CHEBI:138171"/>
    </reaction>
</comment>
<evidence type="ECO:0000259" key="4">
    <source>
        <dbReference type="Pfam" id="PF01368"/>
    </source>
</evidence>
<dbReference type="InterPro" id="IPR001667">
    <property type="entry name" value="DDH_dom"/>
</dbReference>
<dbReference type="InterPro" id="IPR014528">
    <property type="entry name" value="GdpP/PdeA"/>
</dbReference>
<keyword evidence="1" id="KW-0378">Hydrolase</keyword>
<dbReference type="SUPFAM" id="SSF64182">
    <property type="entry name" value="DHH phosphoesterases"/>
    <property type="match status" value="1"/>
</dbReference>
<name>A0A9D1I8H6_9CLOT</name>
<feature type="transmembrane region" description="Helical" evidence="3">
    <location>
        <begin position="12"/>
        <end position="30"/>
    </location>
</feature>
<feature type="binding site" evidence="2">
    <location>
        <position position="365"/>
    </location>
    <ligand>
        <name>Mn(2+)</name>
        <dbReference type="ChEBI" id="CHEBI:29035"/>
        <label>1</label>
    </ligand>
</feature>
<dbReference type="Pfam" id="PF02272">
    <property type="entry name" value="DHHA1"/>
    <property type="match status" value="1"/>
</dbReference>
<reference evidence="6" key="1">
    <citation type="submission" date="2020-10" db="EMBL/GenBank/DDBJ databases">
        <authorList>
            <person name="Gilroy R."/>
        </authorList>
    </citation>
    <scope>NUCLEOTIDE SEQUENCE</scope>
    <source>
        <strain evidence="6">CHK195-4489</strain>
    </source>
</reference>
<comment type="function">
    <text evidence="1">Has phosphodiesterase (PDE) activity against cyclic-di-AMP (c-di-AMP).</text>
</comment>
<dbReference type="InterPro" id="IPR051319">
    <property type="entry name" value="Oligoribo/pAp-PDE_c-di-AMP_PDE"/>
</dbReference>
<evidence type="ECO:0000259" key="5">
    <source>
        <dbReference type="Pfam" id="PF02272"/>
    </source>
</evidence>
<feature type="binding site" evidence="2">
    <location>
        <position position="464"/>
    </location>
    <ligand>
        <name>Mn(2+)</name>
        <dbReference type="ChEBI" id="CHEBI:29035"/>
        <label>2</label>
    </ligand>
</feature>
<evidence type="ECO:0000256" key="3">
    <source>
        <dbReference type="SAM" id="Phobius"/>
    </source>
</evidence>
<dbReference type="Gene3D" id="3.10.310.30">
    <property type="match status" value="1"/>
</dbReference>
<evidence type="ECO:0000313" key="6">
    <source>
        <dbReference type="EMBL" id="HIU28915.1"/>
    </source>
</evidence>
<dbReference type="FunFam" id="3.90.1640.10:FF:000002">
    <property type="entry name" value="Cyclic-di-AMP phosphodiesterase"/>
    <property type="match status" value="1"/>
</dbReference>
<dbReference type="GO" id="GO:0003676">
    <property type="term" value="F:nucleic acid binding"/>
    <property type="evidence" value="ECO:0007669"/>
    <property type="project" value="UniProtKB-UniRule"/>
</dbReference>
<keyword evidence="1" id="KW-1003">Cell membrane</keyword>
<feature type="binding site" evidence="2">
    <location>
        <position position="373"/>
    </location>
    <ligand>
        <name>Mn(2+)</name>
        <dbReference type="ChEBI" id="CHEBI:29035"/>
        <label>2</label>
    </ligand>
</feature>
<dbReference type="Pfam" id="PF24898">
    <property type="entry name" value="GGDEF_GdpP"/>
    <property type="match status" value="1"/>
</dbReference>
<dbReference type="GO" id="GO:0005886">
    <property type="term" value="C:plasma membrane"/>
    <property type="evidence" value="ECO:0007669"/>
    <property type="project" value="UniProtKB-SubCell"/>
</dbReference>
<dbReference type="PANTHER" id="PTHR47618">
    <property type="entry name" value="BIFUNCTIONAL OLIGORIBONUCLEASE AND PAP PHOSPHATASE NRNA"/>
    <property type="match status" value="1"/>
</dbReference>
<dbReference type="GO" id="GO:0016787">
    <property type="term" value="F:hydrolase activity"/>
    <property type="evidence" value="ECO:0007669"/>
    <property type="project" value="UniProtKB-UniRule"/>
</dbReference>
<dbReference type="AlphaFoldDB" id="A0A9D1I8H6"/>
<feature type="binding site" evidence="2">
    <location>
        <position position="371"/>
    </location>
    <ligand>
        <name>Mn(2+)</name>
        <dbReference type="ChEBI" id="CHEBI:29035"/>
        <label>1</label>
    </ligand>
</feature>
<dbReference type="PANTHER" id="PTHR47618:SF2">
    <property type="entry name" value="CYCLIC-DI-AMP PHOSPHODIESTERASE GDPP"/>
    <property type="match status" value="1"/>
</dbReference>
<dbReference type="Proteomes" id="UP000824089">
    <property type="component" value="Unassembled WGS sequence"/>
</dbReference>
<keyword evidence="2" id="KW-0479">Metal-binding</keyword>
<dbReference type="Gene3D" id="3.90.1640.10">
    <property type="entry name" value="inorganic pyrophosphatase (n-terminal core)"/>
    <property type="match status" value="1"/>
</dbReference>
<proteinExistence type="inferred from homology"/>
<dbReference type="Gene3D" id="3.30.70.270">
    <property type="match status" value="1"/>
</dbReference>
<feature type="transmembrane region" description="Helical" evidence="3">
    <location>
        <begin position="36"/>
        <end position="59"/>
    </location>
</feature>
<comment type="caution">
    <text evidence="6">The sequence shown here is derived from an EMBL/GenBank/DDBJ whole genome shotgun (WGS) entry which is preliminary data.</text>
</comment>
<evidence type="ECO:0000256" key="2">
    <source>
        <dbReference type="PIRSR" id="PIRSR026583-50"/>
    </source>
</evidence>
<feature type="binding site" evidence="2">
    <location>
        <position position="440"/>
    </location>
    <ligand>
        <name>Mn(2+)</name>
        <dbReference type="ChEBI" id="CHEBI:29035"/>
        <label>2</label>
    </ligand>
</feature>
<dbReference type="InterPro" id="IPR038763">
    <property type="entry name" value="DHH_sf"/>
</dbReference>
<feature type="domain" description="DHHA1" evidence="5">
    <location>
        <begin position="590"/>
        <end position="671"/>
    </location>
</feature>
<feature type="domain" description="DDH" evidence="4">
    <location>
        <begin position="359"/>
        <end position="516"/>
    </location>
</feature>
<comment type="subcellular location">
    <subcellularLocation>
        <location evidence="1">Cell membrane</location>
    </subcellularLocation>
</comment>
<evidence type="ECO:0000313" key="7">
    <source>
        <dbReference type="Proteomes" id="UP000824089"/>
    </source>
</evidence>
<keyword evidence="3" id="KW-0812">Transmembrane</keyword>
<evidence type="ECO:0000256" key="1">
    <source>
        <dbReference type="PIRNR" id="PIRNR026583"/>
    </source>
</evidence>
<accession>A0A9D1I8H6</accession>
<organism evidence="6 7">
    <name type="scientific">Candidatus Egerieisoma faecipullorum</name>
    <dbReference type="NCBI Taxonomy" id="2840963"/>
    <lineage>
        <taxon>Bacteria</taxon>
        <taxon>Bacillati</taxon>
        <taxon>Bacillota</taxon>
        <taxon>Clostridia</taxon>
        <taxon>Eubacteriales</taxon>
        <taxon>Clostridiaceae</taxon>
        <taxon>Clostridiaceae incertae sedis</taxon>
        <taxon>Candidatus Egerieisoma</taxon>
    </lineage>
</organism>
<dbReference type="EC" id="3.1.4.-" evidence="1"/>
<feature type="binding site" evidence="2">
    <location>
        <position position="519"/>
    </location>
    <ligand>
        <name>Mn(2+)</name>
        <dbReference type="ChEBI" id="CHEBI:29035"/>
        <label>2</label>
    </ligand>
</feature>
<dbReference type="PIRSF" id="PIRSF026583">
    <property type="entry name" value="YybT"/>
    <property type="match status" value="1"/>
</dbReference>
<keyword evidence="2" id="KW-0464">Manganese</keyword>
<dbReference type="EMBL" id="DVMM01000024">
    <property type="protein sequence ID" value="HIU28915.1"/>
    <property type="molecule type" value="Genomic_DNA"/>
</dbReference>
<keyword evidence="3" id="KW-1133">Transmembrane helix</keyword>
<dbReference type="InterPro" id="IPR043128">
    <property type="entry name" value="Rev_trsase/Diguanyl_cyclase"/>
</dbReference>